<dbReference type="EMBL" id="PDNA01000092">
    <property type="protein sequence ID" value="PGH14574.1"/>
    <property type="molecule type" value="Genomic_DNA"/>
</dbReference>
<evidence type="ECO:0000313" key="4">
    <source>
        <dbReference type="Proteomes" id="UP000224634"/>
    </source>
</evidence>
<protein>
    <submittedName>
        <fullName evidence="3">Uncharacterized protein</fullName>
    </submittedName>
</protein>
<feature type="compositionally biased region" description="Polar residues" evidence="2">
    <location>
        <begin position="514"/>
        <end position="523"/>
    </location>
</feature>
<feature type="region of interest" description="Disordered" evidence="2">
    <location>
        <begin position="651"/>
        <end position="682"/>
    </location>
</feature>
<feature type="compositionally biased region" description="Low complexity" evidence="2">
    <location>
        <begin position="365"/>
        <end position="435"/>
    </location>
</feature>
<sequence>MDPIQQALHHAGSRTNVHRSTITCCCGRPECVYLQHNHAALEGLERDVETAAKLGQALLARHESYKAEAEQDRNLLATEIDALERDKREVQAENARIIEENRGLLEQLEGLNEAIAESDAKIKSLTATLESTQLEVRRLAVSASRVAHLEAQIRDMETEQAELHEKLTTAEEDGKSAIQRWRKAECTLRDIHDQLDRIEVEAQEEREKHVELLGRMERRRIVERELDSAAGRLKGAAAVSSLERNKNGSVVVSRFVRDILQDNANLQMGIVELREMLQNSNEEVQNLREQVHLHHQPLSSESDNARQGNIVPLSEELNAKLSGPASPEFHVHHHYHTPAALRPQRREKVQIPLQRRQKKRRGMVSPSPLRSSSRHSPGPSTSHHAHGSISSTSTILSQTSVSIPPNPSSHRWSGHSSNSSFNLSMLSSSPNSPQSGYGPASIFDRMDHDFDSSRPTSPESSGFTSPSIKPSYPRGRYGESFRSVSGPAELLGRSRISSDISQLDPVDGIDHNDTIASPFSQPTILEEREESSSIDTADRETLRPNYSIGDSSTPDPKTNHSIRRSASHESLLSVSGMDIHTLRDRPSQLLIPYSSTSLRTPRRLASAGAIFSSSPPVLSRTNIIVPSSSLSSGRSIDNNLSNLLSSVVAAASTSPGPSSSNPSSRSPSIYQPDDASPSRGAGLGRRVGGWVFGKWGATPARLPDDMHSPTPSQIDPASPPHTPDRLAVSLSSPYSIFLSRPPGVNQKGPIPGFKPPKKPPIAIHAKNIDEELLEETLRE</sequence>
<dbReference type="STRING" id="1447883.A0A2B7XS27"/>
<dbReference type="OrthoDB" id="4088568at2759"/>
<feature type="region of interest" description="Disordered" evidence="2">
    <location>
        <begin position="739"/>
        <end position="761"/>
    </location>
</feature>
<feature type="region of interest" description="Disordered" evidence="2">
    <location>
        <begin position="335"/>
        <end position="481"/>
    </location>
</feature>
<feature type="coiled-coil region" evidence="1">
    <location>
        <begin position="263"/>
        <end position="290"/>
    </location>
</feature>
<feature type="compositionally biased region" description="Polar residues" evidence="2">
    <location>
        <begin position="453"/>
        <end position="468"/>
    </location>
</feature>
<name>A0A2B7XS27_POLH7</name>
<comment type="caution">
    <text evidence="3">The sequence shown here is derived from an EMBL/GenBank/DDBJ whole genome shotgun (WGS) entry which is preliminary data.</text>
</comment>
<evidence type="ECO:0000256" key="2">
    <source>
        <dbReference type="SAM" id="MobiDB-lite"/>
    </source>
</evidence>
<accession>A0A2B7XS27</accession>
<feature type="coiled-coil region" evidence="1">
    <location>
        <begin position="66"/>
        <end position="215"/>
    </location>
</feature>
<reference evidence="3 4" key="1">
    <citation type="submission" date="2017-10" db="EMBL/GenBank/DDBJ databases">
        <title>Comparative genomics in systemic dimorphic fungi from Ajellomycetaceae.</title>
        <authorList>
            <person name="Munoz J.F."/>
            <person name="Mcewen J.G."/>
            <person name="Clay O.K."/>
            <person name="Cuomo C.A."/>
        </authorList>
    </citation>
    <scope>NUCLEOTIDE SEQUENCE [LARGE SCALE GENOMIC DNA]</scope>
    <source>
        <strain evidence="3 4">UAMH7299</strain>
    </source>
</reference>
<dbReference type="AlphaFoldDB" id="A0A2B7XS27"/>
<feature type="compositionally biased region" description="Low complexity" evidence="2">
    <location>
        <begin position="651"/>
        <end position="668"/>
    </location>
</feature>
<keyword evidence="4" id="KW-1185">Reference proteome</keyword>
<evidence type="ECO:0000313" key="3">
    <source>
        <dbReference type="EMBL" id="PGH14574.1"/>
    </source>
</evidence>
<feature type="region of interest" description="Disordered" evidence="2">
    <location>
        <begin position="502"/>
        <end position="569"/>
    </location>
</feature>
<gene>
    <name evidence="3" type="ORF">AJ80_05894</name>
</gene>
<organism evidence="3 4">
    <name type="scientific">Polytolypa hystricis (strain UAMH7299)</name>
    <dbReference type="NCBI Taxonomy" id="1447883"/>
    <lineage>
        <taxon>Eukaryota</taxon>
        <taxon>Fungi</taxon>
        <taxon>Dikarya</taxon>
        <taxon>Ascomycota</taxon>
        <taxon>Pezizomycotina</taxon>
        <taxon>Eurotiomycetes</taxon>
        <taxon>Eurotiomycetidae</taxon>
        <taxon>Onygenales</taxon>
        <taxon>Onygenales incertae sedis</taxon>
        <taxon>Polytolypa</taxon>
    </lineage>
</organism>
<proteinExistence type="predicted"/>
<evidence type="ECO:0000256" key="1">
    <source>
        <dbReference type="SAM" id="Coils"/>
    </source>
</evidence>
<feature type="region of interest" description="Disordered" evidence="2">
    <location>
        <begin position="701"/>
        <end position="726"/>
    </location>
</feature>
<dbReference type="Proteomes" id="UP000224634">
    <property type="component" value="Unassembled WGS sequence"/>
</dbReference>
<keyword evidence="1" id="KW-0175">Coiled coil</keyword>